<comment type="caution">
    <text evidence="1">The sequence shown here is derived from an EMBL/GenBank/DDBJ whole genome shotgun (WGS) entry which is preliminary data.</text>
</comment>
<evidence type="ECO:0000313" key="2">
    <source>
        <dbReference type="Proteomes" id="UP001195483"/>
    </source>
</evidence>
<evidence type="ECO:0000313" key="1">
    <source>
        <dbReference type="EMBL" id="KAK3595651.1"/>
    </source>
</evidence>
<dbReference type="EMBL" id="JAEAOA010001600">
    <property type="protein sequence ID" value="KAK3595651.1"/>
    <property type="molecule type" value="Genomic_DNA"/>
</dbReference>
<accession>A0AAE0VZ90</accession>
<name>A0AAE0VZ90_9BIVA</name>
<gene>
    <name evidence="1" type="ORF">CHS0354_026856</name>
</gene>
<proteinExistence type="predicted"/>
<reference evidence="1" key="2">
    <citation type="journal article" date="2021" name="Genome Biol. Evol.">
        <title>Developing a high-quality reference genome for a parasitic bivalve with doubly uniparental inheritance (Bivalvia: Unionida).</title>
        <authorList>
            <person name="Smith C.H."/>
        </authorList>
    </citation>
    <scope>NUCLEOTIDE SEQUENCE</scope>
    <source>
        <strain evidence="1">CHS0354</strain>
        <tissue evidence="1">Mantle</tissue>
    </source>
</reference>
<keyword evidence="2" id="KW-1185">Reference proteome</keyword>
<protein>
    <submittedName>
        <fullName evidence="1">Uncharacterized protein</fullName>
    </submittedName>
</protein>
<reference evidence="1" key="1">
    <citation type="journal article" date="2021" name="Genome Biol. Evol.">
        <title>A High-Quality Reference Genome for a Parasitic Bivalve with Doubly Uniparental Inheritance (Bivalvia: Unionida).</title>
        <authorList>
            <person name="Smith C.H."/>
        </authorList>
    </citation>
    <scope>NUCLEOTIDE SEQUENCE</scope>
    <source>
        <strain evidence="1">CHS0354</strain>
    </source>
</reference>
<dbReference type="AlphaFoldDB" id="A0AAE0VZ90"/>
<dbReference type="Proteomes" id="UP001195483">
    <property type="component" value="Unassembled WGS sequence"/>
</dbReference>
<organism evidence="1 2">
    <name type="scientific">Potamilus streckersoni</name>
    <dbReference type="NCBI Taxonomy" id="2493646"/>
    <lineage>
        <taxon>Eukaryota</taxon>
        <taxon>Metazoa</taxon>
        <taxon>Spiralia</taxon>
        <taxon>Lophotrochozoa</taxon>
        <taxon>Mollusca</taxon>
        <taxon>Bivalvia</taxon>
        <taxon>Autobranchia</taxon>
        <taxon>Heteroconchia</taxon>
        <taxon>Palaeoheterodonta</taxon>
        <taxon>Unionida</taxon>
        <taxon>Unionoidea</taxon>
        <taxon>Unionidae</taxon>
        <taxon>Ambleminae</taxon>
        <taxon>Lampsilini</taxon>
        <taxon>Potamilus</taxon>
    </lineage>
</organism>
<sequence>MKIPARPLIALAVFVVAAIIICFCLRGNERKCSLTPALMTFNGATFETYPLEVTEDKHEIHGSFKANVDFEKVSSTAVHPVYRVENLFDMSTLASPGATISSINELCQQDKPAKEMNSCGDLS</sequence>
<reference evidence="1" key="3">
    <citation type="submission" date="2023-05" db="EMBL/GenBank/DDBJ databases">
        <authorList>
            <person name="Smith C.H."/>
        </authorList>
    </citation>
    <scope>NUCLEOTIDE SEQUENCE</scope>
    <source>
        <strain evidence="1">CHS0354</strain>
        <tissue evidence="1">Mantle</tissue>
    </source>
</reference>